<dbReference type="CDD" id="cd10448">
    <property type="entry name" value="GIY-YIG_unchar_3"/>
    <property type="match status" value="1"/>
</dbReference>
<gene>
    <name evidence="3" type="ORF">SAMN05421855_101590</name>
</gene>
<comment type="similarity">
    <text evidence="1">Belongs to the UPF0213 family.</text>
</comment>
<dbReference type="PANTHER" id="PTHR34477">
    <property type="entry name" value="UPF0213 PROTEIN YHBQ"/>
    <property type="match status" value="1"/>
</dbReference>
<dbReference type="SMART" id="SM00465">
    <property type="entry name" value="GIYc"/>
    <property type="match status" value="1"/>
</dbReference>
<keyword evidence="3" id="KW-0540">Nuclease</keyword>
<dbReference type="InterPro" id="IPR035901">
    <property type="entry name" value="GIY-YIG_endonuc_sf"/>
</dbReference>
<feature type="domain" description="GIY-YIG" evidence="2">
    <location>
        <begin position="17"/>
        <end position="94"/>
    </location>
</feature>
<dbReference type="AlphaFoldDB" id="A0A1G7CX31"/>
<dbReference type="Gene3D" id="3.40.1440.10">
    <property type="entry name" value="GIY-YIG endonuclease"/>
    <property type="match status" value="1"/>
</dbReference>
<dbReference type="SUPFAM" id="SSF82771">
    <property type="entry name" value="GIY-YIG endonuclease"/>
    <property type="match status" value="1"/>
</dbReference>
<sequence>MRHPELVSGSHKQKMMKRSFVYIMTNKYRTTFYIGVTANLQKRILEHIEGVGSKFTSKYNLKDLIYFEEFSDIEQAIAREKQLKNWHKGWKLNLIRETNPKLETLDIF</sequence>
<evidence type="ECO:0000313" key="3">
    <source>
        <dbReference type="EMBL" id="SDE43226.1"/>
    </source>
</evidence>
<dbReference type="InterPro" id="IPR050190">
    <property type="entry name" value="UPF0213_domain"/>
</dbReference>
<keyword evidence="4" id="KW-1185">Reference proteome</keyword>
<organism evidence="3 4">
    <name type="scientific">Ulvibacter litoralis</name>
    <dbReference type="NCBI Taxonomy" id="227084"/>
    <lineage>
        <taxon>Bacteria</taxon>
        <taxon>Pseudomonadati</taxon>
        <taxon>Bacteroidota</taxon>
        <taxon>Flavobacteriia</taxon>
        <taxon>Flavobacteriales</taxon>
        <taxon>Flavobacteriaceae</taxon>
        <taxon>Ulvibacter</taxon>
    </lineage>
</organism>
<dbReference type="STRING" id="227084.SAMN05421855_101590"/>
<dbReference type="InterPro" id="IPR000305">
    <property type="entry name" value="GIY-YIG_endonuc"/>
</dbReference>
<keyword evidence="3" id="KW-0255">Endonuclease</keyword>
<dbReference type="EMBL" id="FNBA01000001">
    <property type="protein sequence ID" value="SDE43226.1"/>
    <property type="molecule type" value="Genomic_DNA"/>
</dbReference>
<dbReference type="Pfam" id="PF01541">
    <property type="entry name" value="GIY-YIG"/>
    <property type="match status" value="1"/>
</dbReference>
<dbReference type="PANTHER" id="PTHR34477:SF5">
    <property type="entry name" value="BSL5627 PROTEIN"/>
    <property type="match status" value="1"/>
</dbReference>
<dbReference type="Proteomes" id="UP000199321">
    <property type="component" value="Unassembled WGS sequence"/>
</dbReference>
<name>A0A1G7CX31_9FLAO</name>
<evidence type="ECO:0000313" key="4">
    <source>
        <dbReference type="Proteomes" id="UP000199321"/>
    </source>
</evidence>
<dbReference type="GO" id="GO:0004519">
    <property type="term" value="F:endonuclease activity"/>
    <property type="evidence" value="ECO:0007669"/>
    <property type="project" value="UniProtKB-KW"/>
</dbReference>
<protein>
    <submittedName>
        <fullName evidence="3">Putative endonuclease</fullName>
    </submittedName>
</protein>
<evidence type="ECO:0000256" key="1">
    <source>
        <dbReference type="ARBA" id="ARBA00007435"/>
    </source>
</evidence>
<proteinExistence type="inferred from homology"/>
<evidence type="ECO:0000259" key="2">
    <source>
        <dbReference type="PROSITE" id="PS50164"/>
    </source>
</evidence>
<accession>A0A1G7CX31</accession>
<dbReference type="PROSITE" id="PS50164">
    <property type="entry name" value="GIY_YIG"/>
    <property type="match status" value="1"/>
</dbReference>
<reference evidence="3 4" key="1">
    <citation type="submission" date="2016-10" db="EMBL/GenBank/DDBJ databases">
        <authorList>
            <person name="de Groot N.N."/>
        </authorList>
    </citation>
    <scope>NUCLEOTIDE SEQUENCE [LARGE SCALE GENOMIC DNA]</scope>
    <source>
        <strain evidence="3 4">DSM 16195</strain>
    </source>
</reference>
<keyword evidence="3" id="KW-0378">Hydrolase</keyword>